<reference evidence="1" key="1">
    <citation type="journal article" date="2023" name="G3 (Bethesda)">
        <title>A reference genome for the long-term kleptoplast-retaining sea slug Elysia crispata morphotype clarki.</title>
        <authorList>
            <person name="Eastman K.E."/>
            <person name="Pendleton A.L."/>
            <person name="Shaikh M.A."/>
            <person name="Suttiyut T."/>
            <person name="Ogas R."/>
            <person name="Tomko P."/>
            <person name="Gavelis G."/>
            <person name="Widhalm J.R."/>
            <person name="Wisecaver J.H."/>
        </authorList>
    </citation>
    <scope>NUCLEOTIDE SEQUENCE</scope>
    <source>
        <strain evidence="1">ECLA1</strain>
    </source>
</reference>
<dbReference type="Proteomes" id="UP001283361">
    <property type="component" value="Unassembled WGS sequence"/>
</dbReference>
<comment type="caution">
    <text evidence="1">The sequence shown here is derived from an EMBL/GenBank/DDBJ whole genome shotgun (WGS) entry which is preliminary data.</text>
</comment>
<keyword evidence="2" id="KW-1185">Reference proteome</keyword>
<organism evidence="1 2">
    <name type="scientific">Elysia crispata</name>
    <name type="common">lettuce slug</name>
    <dbReference type="NCBI Taxonomy" id="231223"/>
    <lineage>
        <taxon>Eukaryota</taxon>
        <taxon>Metazoa</taxon>
        <taxon>Spiralia</taxon>
        <taxon>Lophotrochozoa</taxon>
        <taxon>Mollusca</taxon>
        <taxon>Gastropoda</taxon>
        <taxon>Heterobranchia</taxon>
        <taxon>Euthyneura</taxon>
        <taxon>Panpulmonata</taxon>
        <taxon>Sacoglossa</taxon>
        <taxon>Placobranchoidea</taxon>
        <taxon>Plakobranchidae</taxon>
        <taxon>Elysia</taxon>
    </lineage>
</organism>
<dbReference type="AlphaFoldDB" id="A0AAE0YY87"/>
<proteinExistence type="predicted"/>
<evidence type="ECO:0000313" key="2">
    <source>
        <dbReference type="Proteomes" id="UP001283361"/>
    </source>
</evidence>
<evidence type="ECO:0000313" key="1">
    <source>
        <dbReference type="EMBL" id="KAK3759484.1"/>
    </source>
</evidence>
<protein>
    <submittedName>
        <fullName evidence="1">Uncharacterized protein</fullName>
    </submittedName>
</protein>
<dbReference type="EMBL" id="JAWDGP010005120">
    <property type="protein sequence ID" value="KAK3759484.1"/>
    <property type="molecule type" value="Genomic_DNA"/>
</dbReference>
<sequence>MPGQKSSIVCVSSGNHGVLTIGGVAQAMPGQKSSIVCDSSGNHGVLTIEGGTGNARPEIFYRVRLVWKPWSSHYWGVAQAMPGKKSSIVCDSSGNHGVLTIGGGTGNARPEIFYRVPLVWKPWSSHNRGWHRQCQARNLLSCASRLETMEFSQ</sequence>
<accession>A0AAE0YY87</accession>
<gene>
    <name evidence="1" type="ORF">RRG08_062631</name>
</gene>
<name>A0AAE0YY87_9GAST</name>